<dbReference type="SUPFAM" id="SSF102114">
    <property type="entry name" value="Radical SAM enzymes"/>
    <property type="match status" value="1"/>
</dbReference>
<dbReference type="Pfam" id="PF20903">
    <property type="entry name" value="SPL"/>
    <property type="match status" value="1"/>
</dbReference>
<protein>
    <submittedName>
        <fullName evidence="1">Spore photoproduct lyase</fullName>
        <ecNumber evidence="1">4.1.99.14</ecNumber>
    </submittedName>
</protein>
<organism evidence="1 2">
    <name type="scientific">Hathewaya limosa</name>
    <name type="common">Clostridium limosum</name>
    <dbReference type="NCBI Taxonomy" id="1536"/>
    <lineage>
        <taxon>Bacteria</taxon>
        <taxon>Bacillati</taxon>
        <taxon>Bacillota</taxon>
        <taxon>Clostridia</taxon>
        <taxon>Eubacteriales</taxon>
        <taxon>Clostridiaceae</taxon>
        <taxon>Hathewaya</taxon>
    </lineage>
</organism>
<keyword evidence="2" id="KW-1185">Reference proteome</keyword>
<comment type="caution">
    <text evidence="1">The sequence shown here is derived from an EMBL/GenBank/DDBJ whole genome shotgun (WGS) entry which is preliminary data.</text>
</comment>
<evidence type="ECO:0000313" key="2">
    <source>
        <dbReference type="Proteomes" id="UP001224418"/>
    </source>
</evidence>
<evidence type="ECO:0000313" key="1">
    <source>
        <dbReference type="EMBL" id="MDQ0478756.1"/>
    </source>
</evidence>
<dbReference type="Gene3D" id="3.80.30.30">
    <property type="match status" value="1"/>
</dbReference>
<dbReference type="EC" id="4.1.99.14" evidence="1"/>
<name>A0ABU0JNV1_HATLI</name>
<dbReference type="EMBL" id="JAUSWN010000003">
    <property type="protein sequence ID" value="MDQ0478756.1"/>
    <property type="molecule type" value="Genomic_DNA"/>
</dbReference>
<dbReference type="PANTHER" id="PTHR37822">
    <property type="entry name" value="SPORE PHOTOPRODUCT LYASE-RELATED"/>
    <property type="match status" value="1"/>
</dbReference>
<sequence>MEKLVKNLNLYNNIKIKECIKGKDILPTFSHVYVEEKALNNENTKKILAKFNNSKVIKIKHYKDMFCRSNQNFYIQKTSPKIILAYKEGNLVYEGAEMCESFGNDYFYYTSSMMNCLYNCEYCYLQGMYPSSNIVIFVNIEDIFTEVEELLKIHPVYLCVSYDTDLLALENIVGFTEKWLKFASKHSNLKIEIRTKSCNFSSIYNVEPLKNVILAWTLSPEYITENYEKGTPSLKNRLNSIKDAIERGWTIRVCFDPILYVKDFKDHYKECIETTFNTISADKILDVSLGVFRVSKDYFKKMKKLQPNSKLLSYAFHVENGVCTYNEEHSKELIAYVYDLVKQYVAKDKIFI</sequence>
<dbReference type="Gene3D" id="3.40.50.12110">
    <property type="match status" value="1"/>
</dbReference>
<gene>
    <name evidence="1" type="ORF">QOZ93_000484</name>
</gene>
<dbReference type="InterPro" id="IPR049539">
    <property type="entry name" value="SPL"/>
</dbReference>
<dbReference type="RefSeq" id="WP_307354963.1">
    <property type="nucleotide sequence ID" value="NZ_JAUSWN010000003.1"/>
</dbReference>
<dbReference type="PANTHER" id="PTHR37822:SF2">
    <property type="entry name" value="SPORE PHOTOPRODUCT LYASE"/>
    <property type="match status" value="1"/>
</dbReference>
<dbReference type="Proteomes" id="UP001224418">
    <property type="component" value="Unassembled WGS sequence"/>
</dbReference>
<accession>A0ABU0JNV1</accession>
<keyword evidence="1" id="KW-0456">Lyase</keyword>
<proteinExistence type="predicted"/>
<reference evidence="1 2" key="1">
    <citation type="submission" date="2023-07" db="EMBL/GenBank/DDBJ databases">
        <title>Genomic Encyclopedia of Type Strains, Phase IV (KMG-IV): sequencing the most valuable type-strain genomes for metagenomic binning, comparative biology and taxonomic classification.</title>
        <authorList>
            <person name="Goeker M."/>
        </authorList>
    </citation>
    <scope>NUCLEOTIDE SEQUENCE [LARGE SCALE GENOMIC DNA]</scope>
    <source>
        <strain evidence="1 2">DSM 1400</strain>
    </source>
</reference>
<dbReference type="GO" id="GO:0016829">
    <property type="term" value="F:lyase activity"/>
    <property type="evidence" value="ECO:0007669"/>
    <property type="project" value="UniProtKB-KW"/>
</dbReference>
<dbReference type="InterPro" id="IPR058240">
    <property type="entry name" value="rSAM_sf"/>
</dbReference>